<evidence type="ECO:0000313" key="4">
    <source>
        <dbReference type="EMBL" id="MBE1609751.1"/>
    </source>
</evidence>
<dbReference type="SUPFAM" id="SSF52540">
    <property type="entry name" value="P-loop containing nucleoside triphosphate hydrolases"/>
    <property type="match status" value="1"/>
</dbReference>
<dbReference type="GO" id="GO:0004016">
    <property type="term" value="F:adenylate cyclase activity"/>
    <property type="evidence" value="ECO:0007669"/>
    <property type="project" value="TreeGrafter"/>
</dbReference>
<dbReference type="PANTHER" id="PTHR16305:SF35">
    <property type="entry name" value="TRANSCRIPTIONAL ACTIVATOR DOMAIN"/>
    <property type="match status" value="1"/>
</dbReference>
<dbReference type="SMART" id="SM00421">
    <property type="entry name" value="HTH_LUXR"/>
    <property type="match status" value="1"/>
</dbReference>
<sequence length="927" mass="98934">MPTPLRGRQRQIGVFDDWLRERSSGRGGVAVIDGTTGIGKTRMLEEVAHLAGERGFTVALGRADRMGGAAPLAVLLDALMGTDPPLVTPGGLADLTTLVDQRLWLLDRIRTALEGRSTQAPVLVAIDDLHWTDLPSLWAIGALVTQLTSERVAWLFTRQSAYPSGELAALLAKLRAVDLLEVTLGPLSAEAARAVAEDLLGAAPDERLRGLIEQAGGCPFLVSEAVRLAAESEESPSGVESVPTPLVPSGHRRLPRLDPAAMRVLEVGAIFGQRFSLRDVAMVLDEPAARLLPAMRTLLDSGLLRDDGGRLAFAHELLWQSAYDQIPPSVRGAYHREAARTLLASGAAPLEVARHVFAGAWPGDDEAADVLLSAAREAVSRAPATASDLYTQVLTLLPEGSAERTRVVVEAVPALTQAGRLEQVREVARGTLAAGVDWASEADIRHKAAIAESLGGNFPAALAQARAGLERPGMPDAQAALLRGTEALELAWMMDFAPAMLSARLAVRQGEGAGERLAVSMGLIAEAMAQRLQGQLTHTLTLIEQASADLVGLDTQAARWLNPRRWQAWLLTGLDRFEEADAALAVARHDLEAYGLGFMLNTWHGYTALLRLAEGHLDDAVAAAEAAVEISEQLRNTALWPSALAVLARVALSRGDIEAARGYVDYHPPYGGSIFDLDLDLARGMVADATGDPGAAVETMRPLWRTFPDHFGILAMEPPTAATLVRIALRAGRRDVATVTVEASTRLAELNPRVASVTGAAAHAAGLLHDDPDELVQAALHYQAGPRPLARAGACLDSAVALVAHGRQDEAVPQFEHALRVFTRADATAEAERVRVRLRALGQRRQDRAIPARPTTGWAALSESELRVARLVAAGLTNRAVADRLSLSPHTVDSHLRHIFAKLRINTRVDLTRAVLAHEATVSGSLA</sequence>
<dbReference type="GO" id="GO:0005737">
    <property type="term" value="C:cytoplasm"/>
    <property type="evidence" value="ECO:0007669"/>
    <property type="project" value="TreeGrafter"/>
</dbReference>
<dbReference type="Pfam" id="PF00196">
    <property type="entry name" value="GerE"/>
    <property type="match status" value="1"/>
</dbReference>
<dbReference type="PROSITE" id="PS50043">
    <property type="entry name" value="HTH_LUXR_2"/>
    <property type="match status" value="1"/>
</dbReference>
<dbReference type="RefSeq" id="WP_192753279.1">
    <property type="nucleotide sequence ID" value="NZ_BAABJL010000181.1"/>
</dbReference>
<dbReference type="CDD" id="cd06170">
    <property type="entry name" value="LuxR_C_like"/>
    <property type="match status" value="1"/>
</dbReference>
<dbReference type="PROSITE" id="PS00622">
    <property type="entry name" value="HTH_LUXR_1"/>
    <property type="match status" value="1"/>
</dbReference>
<dbReference type="PRINTS" id="PR00038">
    <property type="entry name" value="HTHLUXR"/>
</dbReference>
<keyword evidence="2" id="KW-0067">ATP-binding</keyword>
<dbReference type="InterPro" id="IPR036388">
    <property type="entry name" value="WH-like_DNA-bd_sf"/>
</dbReference>
<dbReference type="GO" id="GO:0003677">
    <property type="term" value="F:DNA binding"/>
    <property type="evidence" value="ECO:0007669"/>
    <property type="project" value="UniProtKB-KW"/>
</dbReference>
<accession>A0A927RM17</accession>
<evidence type="ECO:0000259" key="3">
    <source>
        <dbReference type="PROSITE" id="PS50043"/>
    </source>
</evidence>
<reference evidence="4" key="1">
    <citation type="submission" date="2020-10" db="EMBL/GenBank/DDBJ databases">
        <title>Sequencing the genomes of 1000 actinobacteria strains.</title>
        <authorList>
            <person name="Klenk H.-P."/>
        </authorList>
    </citation>
    <scope>NUCLEOTIDE SEQUENCE</scope>
    <source>
        <strain evidence="4">DSM 45354</strain>
    </source>
</reference>
<proteinExistence type="predicted"/>
<dbReference type="InterPro" id="IPR016032">
    <property type="entry name" value="Sig_transdc_resp-reg_C-effctor"/>
</dbReference>
<keyword evidence="1" id="KW-0547">Nucleotide-binding</keyword>
<dbReference type="Gene3D" id="1.25.40.10">
    <property type="entry name" value="Tetratricopeptide repeat domain"/>
    <property type="match status" value="1"/>
</dbReference>
<evidence type="ECO:0000256" key="1">
    <source>
        <dbReference type="ARBA" id="ARBA00022741"/>
    </source>
</evidence>
<dbReference type="InterPro" id="IPR027417">
    <property type="entry name" value="P-loop_NTPase"/>
</dbReference>
<dbReference type="Pfam" id="PF13191">
    <property type="entry name" value="AAA_16"/>
    <property type="match status" value="1"/>
</dbReference>
<comment type="caution">
    <text evidence="4">The sequence shown here is derived from an EMBL/GenBank/DDBJ whole genome shotgun (WGS) entry which is preliminary data.</text>
</comment>
<evidence type="ECO:0000256" key="2">
    <source>
        <dbReference type="ARBA" id="ARBA00022840"/>
    </source>
</evidence>
<dbReference type="SUPFAM" id="SSF48452">
    <property type="entry name" value="TPR-like"/>
    <property type="match status" value="1"/>
</dbReference>
<feature type="domain" description="HTH luxR-type" evidence="3">
    <location>
        <begin position="854"/>
        <end position="919"/>
    </location>
</feature>
<evidence type="ECO:0000313" key="5">
    <source>
        <dbReference type="Proteomes" id="UP000638648"/>
    </source>
</evidence>
<dbReference type="GO" id="GO:0005524">
    <property type="term" value="F:ATP binding"/>
    <property type="evidence" value="ECO:0007669"/>
    <property type="project" value="UniProtKB-KW"/>
</dbReference>
<dbReference type="AlphaFoldDB" id="A0A927RM17"/>
<gene>
    <name evidence="4" type="ORF">HEB94_006599</name>
</gene>
<keyword evidence="5" id="KW-1185">Reference proteome</keyword>
<dbReference type="Gene3D" id="1.10.10.10">
    <property type="entry name" value="Winged helix-like DNA-binding domain superfamily/Winged helix DNA-binding domain"/>
    <property type="match status" value="1"/>
</dbReference>
<dbReference type="SUPFAM" id="SSF46894">
    <property type="entry name" value="C-terminal effector domain of the bipartite response regulators"/>
    <property type="match status" value="1"/>
</dbReference>
<keyword evidence="4" id="KW-0238">DNA-binding</keyword>
<organism evidence="4 5">
    <name type="scientific">Actinopolymorpha pittospori</name>
    <dbReference type="NCBI Taxonomy" id="648752"/>
    <lineage>
        <taxon>Bacteria</taxon>
        <taxon>Bacillati</taxon>
        <taxon>Actinomycetota</taxon>
        <taxon>Actinomycetes</taxon>
        <taxon>Propionibacteriales</taxon>
        <taxon>Actinopolymorphaceae</taxon>
        <taxon>Actinopolymorpha</taxon>
    </lineage>
</organism>
<name>A0A927RM17_9ACTN</name>
<protein>
    <submittedName>
        <fullName evidence="4">DNA-binding CsgD family transcriptional regulator</fullName>
    </submittedName>
</protein>
<dbReference type="InterPro" id="IPR000792">
    <property type="entry name" value="Tscrpt_reg_LuxR_C"/>
</dbReference>
<dbReference type="GO" id="GO:0006355">
    <property type="term" value="P:regulation of DNA-templated transcription"/>
    <property type="evidence" value="ECO:0007669"/>
    <property type="project" value="InterPro"/>
</dbReference>
<dbReference type="InterPro" id="IPR011990">
    <property type="entry name" value="TPR-like_helical_dom_sf"/>
</dbReference>
<dbReference type="EMBL" id="JADBEM010000001">
    <property type="protein sequence ID" value="MBE1609751.1"/>
    <property type="molecule type" value="Genomic_DNA"/>
</dbReference>
<dbReference type="InterPro" id="IPR041664">
    <property type="entry name" value="AAA_16"/>
</dbReference>
<dbReference type="Proteomes" id="UP000638648">
    <property type="component" value="Unassembled WGS sequence"/>
</dbReference>
<dbReference type="PANTHER" id="PTHR16305">
    <property type="entry name" value="TESTICULAR SOLUBLE ADENYLYL CYCLASE"/>
    <property type="match status" value="1"/>
</dbReference>